<reference evidence="2" key="2">
    <citation type="submission" date="2025-08" db="UniProtKB">
        <authorList>
            <consortium name="RefSeq"/>
        </authorList>
    </citation>
    <scope>IDENTIFICATION</scope>
</reference>
<dbReference type="Pfam" id="PF06974">
    <property type="entry name" value="WS_DGAT_C"/>
    <property type="match status" value="1"/>
</dbReference>
<accession>A0A1S3ZCR2</accession>
<dbReference type="OMA" id="SIQDPHT"/>
<dbReference type="InterPro" id="IPR009721">
    <property type="entry name" value="O-acyltransferase_WSD1_C"/>
</dbReference>
<dbReference type="KEGG" id="nta:107785268"/>
<sequence length="294" mass="32945">MWQYLVKLWSCIRLLFNTVVDVLLFVATALFLKDSQSPFTVAQGFKSSTRRRFIYRTVSLNDIKFIKNLTNSTVNDVIMGITQAALSRYIHRRYEIEGKRKFSPQKMRCRASVVVNLRPALGVQAIAEMIEKNAVVIQGNCFGFYIIPLSISQLDNPLDYVRKAKTTMDRTKHSLGSLCTFYLSQLIIKLFGFKGATTLAARVLSHTTIFFSNVAGPLEEVSCSGHPLTFIAPTCYGQPTGIMVHGCSYAKKLTFAVAVDEGIIPDPNQLGDDFVESFRLIKEDALSKFRTKVG</sequence>
<organism evidence="1 2">
    <name type="scientific">Nicotiana tabacum</name>
    <name type="common">Common tobacco</name>
    <dbReference type="NCBI Taxonomy" id="4097"/>
    <lineage>
        <taxon>Eukaryota</taxon>
        <taxon>Viridiplantae</taxon>
        <taxon>Streptophyta</taxon>
        <taxon>Embryophyta</taxon>
        <taxon>Tracheophyta</taxon>
        <taxon>Spermatophyta</taxon>
        <taxon>Magnoliopsida</taxon>
        <taxon>eudicotyledons</taxon>
        <taxon>Gunneridae</taxon>
        <taxon>Pentapetalae</taxon>
        <taxon>asterids</taxon>
        <taxon>lamiids</taxon>
        <taxon>Solanales</taxon>
        <taxon>Solanaceae</taxon>
        <taxon>Nicotianoideae</taxon>
        <taxon>Nicotianeae</taxon>
        <taxon>Nicotiana</taxon>
    </lineage>
</organism>
<dbReference type="PANTHER" id="PTHR31650">
    <property type="entry name" value="O-ACYLTRANSFERASE (WSD1-LIKE) FAMILY PROTEIN"/>
    <property type="match status" value="1"/>
</dbReference>
<evidence type="ECO:0000313" key="1">
    <source>
        <dbReference type="Proteomes" id="UP000790787"/>
    </source>
</evidence>
<dbReference type="AlphaFoldDB" id="A0A1S3ZCR2"/>
<dbReference type="STRING" id="4097.A0A1S3ZCR2"/>
<dbReference type="GO" id="GO:0019432">
    <property type="term" value="P:triglyceride biosynthetic process"/>
    <property type="evidence" value="ECO:0000318"/>
    <property type="project" value="GO_Central"/>
</dbReference>
<dbReference type="OrthoDB" id="619536at2759"/>
<dbReference type="RefSeq" id="XP_016462017.1">
    <property type="nucleotide sequence ID" value="XM_016606531.1"/>
</dbReference>
<gene>
    <name evidence="2" type="primary">LOC107785268</name>
</gene>
<dbReference type="Proteomes" id="UP000790787">
    <property type="component" value="Chromosome 19"/>
</dbReference>
<keyword evidence="1" id="KW-1185">Reference proteome</keyword>
<reference evidence="1" key="1">
    <citation type="journal article" date="2014" name="Nat. Commun.">
        <title>The tobacco genome sequence and its comparison with those of tomato and potato.</title>
        <authorList>
            <person name="Sierro N."/>
            <person name="Battey J.N."/>
            <person name="Ouadi S."/>
            <person name="Bakaher N."/>
            <person name="Bovet L."/>
            <person name="Willig A."/>
            <person name="Goepfert S."/>
            <person name="Peitsch M.C."/>
            <person name="Ivanov N.V."/>
        </authorList>
    </citation>
    <scope>NUCLEOTIDE SEQUENCE [LARGE SCALE GENOMIC DNA]</scope>
</reference>
<protein>
    <submittedName>
        <fullName evidence="2">O-acyltransferase WSD1</fullName>
    </submittedName>
</protein>
<dbReference type="InterPro" id="IPR045034">
    <property type="entry name" value="O-acyltransferase_WSD1-like"/>
</dbReference>
<proteinExistence type="predicted"/>
<dbReference type="GeneID" id="107785268"/>
<evidence type="ECO:0000313" key="2">
    <source>
        <dbReference type="RefSeq" id="XP_016462017.1"/>
    </source>
</evidence>
<dbReference type="GO" id="GO:0008374">
    <property type="term" value="F:O-acyltransferase activity"/>
    <property type="evidence" value="ECO:0000318"/>
    <property type="project" value="GO_Central"/>
</dbReference>
<dbReference type="PANTHER" id="PTHR31650:SF28">
    <property type="entry name" value="O-ACYLTRANSFERASE WSD1-LIKE ISOFORM X1"/>
    <property type="match status" value="1"/>
</dbReference>
<dbReference type="PaxDb" id="4097-A0A1S3ZCR2"/>
<dbReference type="GO" id="GO:0005886">
    <property type="term" value="C:plasma membrane"/>
    <property type="evidence" value="ECO:0000318"/>
    <property type="project" value="GO_Central"/>
</dbReference>
<name>A0A1S3ZCR2_TOBAC</name>